<evidence type="ECO:0000256" key="10">
    <source>
        <dbReference type="SAM" id="MobiDB-lite"/>
    </source>
</evidence>
<feature type="domain" description="Histidine kinase" evidence="12">
    <location>
        <begin position="693"/>
        <end position="915"/>
    </location>
</feature>
<keyword evidence="7 11" id="KW-1133">Transmembrane helix</keyword>
<evidence type="ECO:0000256" key="6">
    <source>
        <dbReference type="ARBA" id="ARBA00022692"/>
    </source>
</evidence>
<keyword evidence="6 11" id="KW-0812">Transmembrane</keyword>
<dbReference type="InterPro" id="IPR011006">
    <property type="entry name" value="CheY-like_superfamily"/>
</dbReference>
<dbReference type="SUPFAM" id="SSF55785">
    <property type="entry name" value="PYP-like sensor domain (PAS domain)"/>
    <property type="match status" value="1"/>
</dbReference>
<dbReference type="PROSITE" id="PS50113">
    <property type="entry name" value="PAC"/>
    <property type="match status" value="1"/>
</dbReference>
<evidence type="ECO:0000259" key="12">
    <source>
        <dbReference type="PROSITE" id="PS50109"/>
    </source>
</evidence>
<feature type="transmembrane region" description="Helical" evidence="11">
    <location>
        <begin position="490"/>
        <end position="511"/>
    </location>
</feature>
<dbReference type="InterPro" id="IPR003661">
    <property type="entry name" value="HisK_dim/P_dom"/>
</dbReference>
<keyword evidence="8 11" id="KW-0472">Membrane</keyword>
<dbReference type="InterPro" id="IPR004358">
    <property type="entry name" value="Sig_transdc_His_kin-like_C"/>
</dbReference>
<dbReference type="Pfam" id="PF08448">
    <property type="entry name" value="PAS_4"/>
    <property type="match status" value="1"/>
</dbReference>
<evidence type="ECO:0000259" key="14">
    <source>
        <dbReference type="PROSITE" id="PS50113"/>
    </source>
</evidence>
<keyword evidence="4" id="KW-1003">Cell membrane</keyword>
<dbReference type="PROSITE" id="PS50839">
    <property type="entry name" value="CHASE"/>
    <property type="match status" value="1"/>
</dbReference>
<dbReference type="PANTHER" id="PTHR45339:SF3">
    <property type="entry name" value="HISTIDINE KINASE"/>
    <property type="match status" value="1"/>
</dbReference>
<feature type="transmembrane region" description="Helical" evidence="11">
    <location>
        <begin position="87"/>
        <end position="107"/>
    </location>
</feature>
<dbReference type="SUPFAM" id="SSF55874">
    <property type="entry name" value="ATPase domain of HSP90 chaperone/DNA topoisomerase II/histidine kinase"/>
    <property type="match status" value="1"/>
</dbReference>
<feature type="domain" description="CHASE" evidence="15">
    <location>
        <begin position="259"/>
        <end position="422"/>
    </location>
</feature>
<dbReference type="Pfam" id="PF00072">
    <property type="entry name" value="Response_reg"/>
    <property type="match status" value="1"/>
</dbReference>
<dbReference type="InterPro" id="IPR035965">
    <property type="entry name" value="PAS-like_dom_sf"/>
</dbReference>
<dbReference type="CDD" id="cd16922">
    <property type="entry name" value="HATPase_EvgS-ArcB-TorS-like"/>
    <property type="match status" value="1"/>
</dbReference>
<dbReference type="SUPFAM" id="SSF47384">
    <property type="entry name" value="Homodimeric domain of signal transducing histidine kinase"/>
    <property type="match status" value="1"/>
</dbReference>
<evidence type="ECO:0000259" key="13">
    <source>
        <dbReference type="PROSITE" id="PS50110"/>
    </source>
</evidence>
<dbReference type="InterPro" id="IPR042240">
    <property type="entry name" value="CHASE_sf"/>
</dbReference>
<evidence type="ECO:0000256" key="11">
    <source>
        <dbReference type="SAM" id="Phobius"/>
    </source>
</evidence>
<dbReference type="Proteomes" id="UP001157167">
    <property type="component" value="Unassembled WGS sequence"/>
</dbReference>
<dbReference type="PROSITE" id="PS50110">
    <property type="entry name" value="RESPONSE_REGULATORY"/>
    <property type="match status" value="1"/>
</dbReference>
<dbReference type="Gene3D" id="3.30.450.350">
    <property type="entry name" value="CHASE domain"/>
    <property type="match status" value="1"/>
</dbReference>
<name>A0ABQ6FGL8_9RHOO</name>
<feature type="transmembrane region" description="Helical" evidence="11">
    <location>
        <begin position="15"/>
        <end position="38"/>
    </location>
</feature>
<comment type="catalytic activity">
    <reaction evidence="1">
        <text>ATP + protein L-histidine = ADP + protein N-phospho-L-histidine.</text>
        <dbReference type="EC" id="2.7.13.3"/>
    </reaction>
</comment>
<evidence type="ECO:0000256" key="1">
    <source>
        <dbReference type="ARBA" id="ARBA00000085"/>
    </source>
</evidence>
<dbReference type="Gene3D" id="3.40.50.2300">
    <property type="match status" value="1"/>
</dbReference>
<gene>
    <name evidence="16" type="ORF">GCM10007933_33660</name>
</gene>
<dbReference type="SUPFAM" id="SSF52172">
    <property type="entry name" value="CheY-like"/>
    <property type="match status" value="1"/>
</dbReference>
<proteinExistence type="predicted"/>
<feature type="domain" description="Response regulatory" evidence="13">
    <location>
        <begin position="945"/>
        <end position="1063"/>
    </location>
</feature>
<dbReference type="CDD" id="cd00130">
    <property type="entry name" value="PAS"/>
    <property type="match status" value="1"/>
</dbReference>
<dbReference type="InterPro" id="IPR001789">
    <property type="entry name" value="Sig_transdc_resp-reg_receiver"/>
</dbReference>
<dbReference type="Pfam" id="PF02518">
    <property type="entry name" value="HATPase_c"/>
    <property type="match status" value="1"/>
</dbReference>
<feature type="region of interest" description="Disordered" evidence="10">
    <location>
        <begin position="1073"/>
        <end position="1092"/>
    </location>
</feature>
<dbReference type="SMART" id="SM00387">
    <property type="entry name" value="HATPase_c"/>
    <property type="match status" value="1"/>
</dbReference>
<feature type="modified residue" description="4-aspartylphosphate" evidence="9">
    <location>
        <position position="995"/>
    </location>
</feature>
<comment type="subcellular location">
    <subcellularLocation>
        <location evidence="2">Cell membrane</location>
        <topology evidence="2">Multi-pass membrane protein</topology>
    </subcellularLocation>
</comment>
<dbReference type="Gene3D" id="3.30.450.20">
    <property type="entry name" value="PAS domain"/>
    <property type="match status" value="1"/>
</dbReference>
<dbReference type="InterPro" id="IPR000014">
    <property type="entry name" value="PAS"/>
</dbReference>
<dbReference type="InterPro" id="IPR003594">
    <property type="entry name" value="HATPase_dom"/>
</dbReference>
<evidence type="ECO:0000313" key="16">
    <source>
        <dbReference type="EMBL" id="GLT23895.1"/>
    </source>
</evidence>
<evidence type="ECO:0000259" key="15">
    <source>
        <dbReference type="PROSITE" id="PS50839"/>
    </source>
</evidence>
<dbReference type="NCBIfam" id="TIGR00229">
    <property type="entry name" value="sensory_box"/>
    <property type="match status" value="1"/>
</dbReference>
<evidence type="ECO:0000256" key="3">
    <source>
        <dbReference type="ARBA" id="ARBA00012438"/>
    </source>
</evidence>
<dbReference type="SMART" id="SM01079">
    <property type="entry name" value="CHASE"/>
    <property type="match status" value="1"/>
</dbReference>
<dbReference type="Pfam" id="PF05231">
    <property type="entry name" value="MASE1"/>
    <property type="match status" value="1"/>
</dbReference>
<feature type="transmembrane region" description="Helical" evidence="11">
    <location>
        <begin position="45"/>
        <end position="67"/>
    </location>
</feature>
<dbReference type="InterPro" id="IPR005467">
    <property type="entry name" value="His_kinase_dom"/>
</dbReference>
<dbReference type="SMART" id="SM00448">
    <property type="entry name" value="REC"/>
    <property type="match status" value="1"/>
</dbReference>
<dbReference type="InterPro" id="IPR006189">
    <property type="entry name" value="CHASE_dom"/>
</dbReference>
<feature type="transmembrane region" description="Helical" evidence="11">
    <location>
        <begin position="162"/>
        <end position="186"/>
    </location>
</feature>
<dbReference type="InterPro" id="IPR007895">
    <property type="entry name" value="MASE1"/>
</dbReference>
<evidence type="ECO:0000256" key="4">
    <source>
        <dbReference type="ARBA" id="ARBA00022475"/>
    </source>
</evidence>
<accession>A0ABQ6FGL8</accession>
<dbReference type="EC" id="2.7.13.3" evidence="3"/>
<sequence>MPPSSPFPTAVTHNLLISLAYIALGWLATGLAVAGGYASPVFPAAGLALAAVLYLGVPALPGVWIGSMALHLLLAYVNSSLSTADTIAAMAIASGATAQAWLGRALIQRWQGDEWRTLDNATAVFRFLLLGGPLACLVSATIGILSLFLTGVLSRPALPFAWWNWFAGDAFGVLTFTPLTLCFLLTNDPLWQARRRRMVIPVAATLAMAAAAFHAASNWERSEVEHHLQSDGLRIHQHISDRLLSHREVLQSLRSFIEVTPDLTDSRFNAFTRSPLQNNPDLHALSFNTFVRDADRAVFEAAMGRQLGRTDFQITERSVDGILQRAGKRDTYVPVTLIAPAASNQRAIGFDIASEAIRWDAVNRALGQRSGIFVTAPILLVQENQVAVLTLAPVLQPGSTQLRGFAVAIIQIGQLVERALRDTLPTGLNVSLVDPYALGSVRRLDNGESPVSSGKPAHQWEHKLAFGDREWLLKVSADERYLESQRSLNAWAVGVAGLLFTTLLQALFMSLTGRNWIIQRQVDHQTADLAAKNRELALATISINKSPDAAFWVLPDARIVRVNPAACRLLGYPAEALLTLRVPEIAPDISEASWSALWNRVWANGSDVFESIHRCKDGSEITVAVVASLVSADGTDYLYASVRDISERKAAEAELTRHRDHLEELVAARTADLSVAKEAAEAANRAKSSFLANMSHELRTPMHAIIGLTHLLHRNNTDPAQHDRLDKISSAATHLLQQLGDVLELARIDAERIAIEQTRFAIDELVHRVIDLLGASLEGKGLGLQLDIDPDLAGRPLIGDPLRIQQVLAHVVGNAVKFTSAGMIVIRARLTDAHASGALLHIEVQDSGIGITAADQERIFNPFEQADGSVTRRFGGTGLGLAICRRLTRLMGGDIGVTSEPGHGSTFWITLRVGVLPGDTSGAAPVELTAEEAERRLRSEHGHRRLLLVEDDWVNQEVSLELLRNELGLQVDLAPDGAEAVRMTTDTAYDLILMDVQMPIMDGLTATRTIRARPGPCARAPIVAMTANTFDEDRKACFDAGMNDFIPKPANPDQLFITLLRWLEHPAPAAYPATASHSSLSPDSPSAAVANR</sequence>
<dbReference type="InterPro" id="IPR036890">
    <property type="entry name" value="HATPase_C_sf"/>
</dbReference>
<comment type="caution">
    <text evidence="16">The sequence shown here is derived from an EMBL/GenBank/DDBJ whole genome shotgun (WGS) entry which is preliminary data.</text>
</comment>
<dbReference type="Gene3D" id="1.10.287.130">
    <property type="match status" value="1"/>
</dbReference>
<keyword evidence="17" id="KW-1185">Reference proteome</keyword>
<dbReference type="Gene3D" id="3.30.565.10">
    <property type="entry name" value="Histidine kinase-like ATPase, C-terminal domain"/>
    <property type="match status" value="1"/>
</dbReference>
<dbReference type="PANTHER" id="PTHR45339">
    <property type="entry name" value="HYBRID SIGNAL TRANSDUCTION HISTIDINE KINASE J"/>
    <property type="match status" value="1"/>
</dbReference>
<evidence type="ECO:0000256" key="5">
    <source>
        <dbReference type="ARBA" id="ARBA00022553"/>
    </source>
</evidence>
<evidence type="ECO:0000256" key="2">
    <source>
        <dbReference type="ARBA" id="ARBA00004651"/>
    </source>
</evidence>
<dbReference type="EMBL" id="BSPX01000064">
    <property type="protein sequence ID" value="GLT23895.1"/>
    <property type="molecule type" value="Genomic_DNA"/>
</dbReference>
<dbReference type="PROSITE" id="PS50109">
    <property type="entry name" value="HIS_KIN"/>
    <property type="match status" value="1"/>
</dbReference>
<dbReference type="PRINTS" id="PR00344">
    <property type="entry name" value="BCTRLSENSOR"/>
</dbReference>
<keyword evidence="5 9" id="KW-0597">Phosphoprotein</keyword>
<evidence type="ECO:0000256" key="9">
    <source>
        <dbReference type="PROSITE-ProRule" id="PRU00169"/>
    </source>
</evidence>
<dbReference type="InterPro" id="IPR013656">
    <property type="entry name" value="PAS_4"/>
</dbReference>
<evidence type="ECO:0000256" key="8">
    <source>
        <dbReference type="ARBA" id="ARBA00023136"/>
    </source>
</evidence>
<evidence type="ECO:0000256" key="7">
    <source>
        <dbReference type="ARBA" id="ARBA00022989"/>
    </source>
</evidence>
<dbReference type="Pfam" id="PF00512">
    <property type="entry name" value="HisKA"/>
    <property type="match status" value="1"/>
</dbReference>
<dbReference type="RefSeq" id="WP_284189071.1">
    <property type="nucleotide sequence ID" value="NZ_BSPX01000064.1"/>
</dbReference>
<dbReference type="Pfam" id="PF03924">
    <property type="entry name" value="CHASE"/>
    <property type="match status" value="1"/>
</dbReference>
<organism evidence="16 17">
    <name type="scientific">Zoogloea oryzae</name>
    <dbReference type="NCBI Taxonomy" id="310767"/>
    <lineage>
        <taxon>Bacteria</taxon>
        <taxon>Pseudomonadati</taxon>
        <taxon>Pseudomonadota</taxon>
        <taxon>Betaproteobacteria</taxon>
        <taxon>Rhodocyclales</taxon>
        <taxon>Zoogloeaceae</taxon>
        <taxon>Zoogloea</taxon>
    </lineage>
</organism>
<feature type="transmembrane region" description="Helical" evidence="11">
    <location>
        <begin position="127"/>
        <end position="150"/>
    </location>
</feature>
<dbReference type="CDD" id="cd00082">
    <property type="entry name" value="HisKA"/>
    <property type="match status" value="1"/>
</dbReference>
<evidence type="ECO:0000313" key="17">
    <source>
        <dbReference type="Proteomes" id="UP001157167"/>
    </source>
</evidence>
<dbReference type="CDD" id="cd17546">
    <property type="entry name" value="REC_hyHK_CKI1_RcsC-like"/>
    <property type="match status" value="1"/>
</dbReference>
<feature type="domain" description="PAC" evidence="14">
    <location>
        <begin position="606"/>
        <end position="657"/>
    </location>
</feature>
<dbReference type="InterPro" id="IPR036097">
    <property type="entry name" value="HisK_dim/P_sf"/>
</dbReference>
<dbReference type="SMART" id="SM00388">
    <property type="entry name" value="HisKA"/>
    <property type="match status" value="1"/>
</dbReference>
<dbReference type="InterPro" id="IPR000700">
    <property type="entry name" value="PAS-assoc_C"/>
</dbReference>
<protein>
    <recommendedName>
        <fullName evidence="3">histidine kinase</fullName>
        <ecNumber evidence="3">2.7.13.3</ecNumber>
    </recommendedName>
</protein>
<reference evidence="17" key="1">
    <citation type="journal article" date="2019" name="Int. J. Syst. Evol. Microbiol.">
        <title>The Global Catalogue of Microorganisms (GCM) 10K type strain sequencing project: providing services to taxonomists for standard genome sequencing and annotation.</title>
        <authorList>
            <consortium name="The Broad Institute Genomics Platform"/>
            <consortium name="The Broad Institute Genome Sequencing Center for Infectious Disease"/>
            <person name="Wu L."/>
            <person name="Ma J."/>
        </authorList>
    </citation>
    <scope>NUCLEOTIDE SEQUENCE [LARGE SCALE GENOMIC DNA]</scope>
    <source>
        <strain evidence="17">NBRC 102407</strain>
    </source>
</reference>